<evidence type="ECO:0000256" key="8">
    <source>
        <dbReference type="ARBA" id="ARBA00022840"/>
    </source>
</evidence>
<protein>
    <recommendedName>
        <fullName evidence="3">tRNA threonylcarbamoyladenosine biosynthesis protein TsaE</fullName>
    </recommendedName>
    <alternativeName>
        <fullName evidence="10">t(6)A37 threonylcarbamoyladenosine biosynthesis protein TsaE</fullName>
    </alternativeName>
</protein>
<dbReference type="InterPro" id="IPR003442">
    <property type="entry name" value="T6A_TsaE"/>
</dbReference>
<accession>A0A150FB62</accession>
<keyword evidence="5" id="KW-0819">tRNA processing</keyword>
<dbReference type="AlphaFoldDB" id="A0A150FB62"/>
<evidence type="ECO:0000256" key="4">
    <source>
        <dbReference type="ARBA" id="ARBA00022490"/>
    </source>
</evidence>
<comment type="similarity">
    <text evidence="2">Belongs to the TsaE family.</text>
</comment>
<evidence type="ECO:0000256" key="7">
    <source>
        <dbReference type="ARBA" id="ARBA00022741"/>
    </source>
</evidence>
<proteinExistence type="inferred from homology"/>
<dbReference type="InterPro" id="IPR027417">
    <property type="entry name" value="P-loop_NTPase"/>
</dbReference>
<keyword evidence="7" id="KW-0547">Nucleotide-binding</keyword>
<keyword evidence="9" id="KW-0460">Magnesium</keyword>
<evidence type="ECO:0000256" key="2">
    <source>
        <dbReference type="ARBA" id="ARBA00007599"/>
    </source>
</evidence>
<dbReference type="FunFam" id="3.40.50.300:FF:000777">
    <property type="entry name" value="tRNA (N6-adenosine(37)-N6)-threonylcarbamoyltransferase complex ATPase TsaE"/>
    <property type="match status" value="1"/>
</dbReference>
<dbReference type="PANTHER" id="PTHR33540">
    <property type="entry name" value="TRNA THREONYLCARBAMOYLADENOSINE BIOSYNTHESIS PROTEIN TSAE"/>
    <property type="match status" value="1"/>
</dbReference>
<evidence type="ECO:0000256" key="9">
    <source>
        <dbReference type="ARBA" id="ARBA00022842"/>
    </source>
</evidence>
<evidence type="ECO:0000313" key="12">
    <source>
        <dbReference type="Proteomes" id="UP000075430"/>
    </source>
</evidence>
<dbReference type="Proteomes" id="UP000075430">
    <property type="component" value="Unassembled WGS sequence"/>
</dbReference>
<dbReference type="PANTHER" id="PTHR33540:SF2">
    <property type="entry name" value="TRNA THREONYLCARBAMOYLADENOSINE BIOSYNTHESIS PROTEIN TSAE"/>
    <property type="match status" value="1"/>
</dbReference>
<evidence type="ECO:0000256" key="5">
    <source>
        <dbReference type="ARBA" id="ARBA00022694"/>
    </source>
</evidence>
<dbReference type="NCBIfam" id="TIGR00150">
    <property type="entry name" value="T6A_YjeE"/>
    <property type="match status" value="1"/>
</dbReference>
<name>A0A150FB62_9BACI</name>
<keyword evidence="8" id="KW-0067">ATP-binding</keyword>
<dbReference type="RefSeq" id="WP_061520148.1">
    <property type="nucleotide sequence ID" value="NZ_JARLZY010000002.1"/>
</dbReference>
<organism evidence="11 12">
    <name type="scientific">Bacillus nakamurai</name>
    <dbReference type="NCBI Taxonomy" id="1793963"/>
    <lineage>
        <taxon>Bacteria</taxon>
        <taxon>Bacillati</taxon>
        <taxon>Bacillota</taxon>
        <taxon>Bacilli</taxon>
        <taxon>Bacillales</taxon>
        <taxon>Bacillaceae</taxon>
        <taxon>Bacillus</taxon>
    </lineage>
</organism>
<comment type="subcellular location">
    <subcellularLocation>
        <location evidence="1">Cytoplasm</location>
    </subcellularLocation>
</comment>
<dbReference type="GO" id="GO:0005737">
    <property type="term" value="C:cytoplasm"/>
    <property type="evidence" value="ECO:0007669"/>
    <property type="project" value="UniProtKB-SubCell"/>
</dbReference>
<dbReference type="GO" id="GO:0002949">
    <property type="term" value="P:tRNA threonylcarbamoyladenosine modification"/>
    <property type="evidence" value="ECO:0007669"/>
    <property type="project" value="InterPro"/>
</dbReference>
<evidence type="ECO:0000256" key="3">
    <source>
        <dbReference type="ARBA" id="ARBA00019010"/>
    </source>
</evidence>
<reference evidence="12" key="1">
    <citation type="submission" date="2016-02" db="EMBL/GenBank/DDBJ databases">
        <authorList>
            <person name="Dunlap C."/>
        </authorList>
    </citation>
    <scope>NUCLEOTIDE SEQUENCE [LARGE SCALE GENOMIC DNA]</scope>
    <source>
        <strain evidence="12">NRRL B-41092</strain>
    </source>
</reference>
<dbReference type="GO" id="GO:0005524">
    <property type="term" value="F:ATP binding"/>
    <property type="evidence" value="ECO:0007669"/>
    <property type="project" value="UniProtKB-KW"/>
</dbReference>
<dbReference type="GO" id="GO:0046872">
    <property type="term" value="F:metal ion binding"/>
    <property type="evidence" value="ECO:0007669"/>
    <property type="project" value="UniProtKB-KW"/>
</dbReference>
<keyword evidence="6" id="KW-0479">Metal-binding</keyword>
<keyword evidence="12" id="KW-1185">Reference proteome</keyword>
<dbReference type="OrthoDB" id="9815896at2"/>
<dbReference type="Gene3D" id="3.40.50.300">
    <property type="entry name" value="P-loop containing nucleotide triphosphate hydrolases"/>
    <property type="match status" value="1"/>
</dbReference>
<keyword evidence="4" id="KW-0963">Cytoplasm</keyword>
<gene>
    <name evidence="11" type="ORF">AXI58_07200</name>
</gene>
<comment type="caution">
    <text evidence="11">The sequence shown here is derived from an EMBL/GenBank/DDBJ whole genome shotgun (WGS) entry which is preliminary data.</text>
</comment>
<sequence>MKTLQWRTKSPEETKAVAKLAASFAKPGDILTLEGDLGTGKTTFTKGFAEGLGITRVVNSPTFTIIKEYHDGSLPLYHMDVYRMEDESEDLGLEEYFEGQGVCLIEWAHLIQEQLPAERLQIVMKRAGDEERDITFTACGKRYETFCEEINKHDNTGN</sequence>
<dbReference type="EMBL" id="LSBA01000004">
    <property type="protein sequence ID" value="KXZ22559.1"/>
    <property type="molecule type" value="Genomic_DNA"/>
</dbReference>
<dbReference type="Pfam" id="PF02367">
    <property type="entry name" value="TsaE"/>
    <property type="match status" value="1"/>
</dbReference>
<dbReference type="SUPFAM" id="SSF52540">
    <property type="entry name" value="P-loop containing nucleoside triphosphate hydrolases"/>
    <property type="match status" value="1"/>
</dbReference>
<evidence type="ECO:0000256" key="6">
    <source>
        <dbReference type="ARBA" id="ARBA00022723"/>
    </source>
</evidence>
<evidence type="ECO:0000256" key="1">
    <source>
        <dbReference type="ARBA" id="ARBA00004496"/>
    </source>
</evidence>
<evidence type="ECO:0000256" key="10">
    <source>
        <dbReference type="ARBA" id="ARBA00032441"/>
    </source>
</evidence>
<dbReference type="STRING" id="1793963.AXI58_07200"/>
<evidence type="ECO:0000313" key="11">
    <source>
        <dbReference type="EMBL" id="KXZ22559.1"/>
    </source>
</evidence>